<evidence type="ECO:0000256" key="18">
    <source>
        <dbReference type="ARBA" id="ARBA00044346"/>
    </source>
</evidence>
<evidence type="ECO:0000256" key="4">
    <source>
        <dbReference type="ARBA" id="ARBA00008491"/>
    </source>
</evidence>
<keyword evidence="5" id="KW-0158">Chromosome</keyword>
<reference evidence="20 21" key="1">
    <citation type="journal article" date="2013" name="PLoS Genet.">
        <title>Genomic mechanisms accounting for the adaptation to parasitism in nematode-trapping fungi.</title>
        <authorList>
            <person name="Meerupati T."/>
            <person name="Andersson K.M."/>
            <person name="Friman E."/>
            <person name="Kumar D."/>
            <person name="Tunlid A."/>
            <person name="Ahren D."/>
        </authorList>
    </citation>
    <scope>NUCLEOTIDE SEQUENCE [LARGE SCALE GENOMIC DNA]</scope>
    <source>
        <strain evidence="20 21">CBS 200.50</strain>
    </source>
</reference>
<evidence type="ECO:0000313" key="20">
    <source>
        <dbReference type="EMBL" id="EPS40323.1"/>
    </source>
</evidence>
<evidence type="ECO:0000256" key="16">
    <source>
        <dbReference type="ARBA" id="ARBA00023328"/>
    </source>
</evidence>
<keyword evidence="14" id="KW-0539">Nucleus</keyword>
<evidence type="ECO:0000256" key="12">
    <source>
        <dbReference type="ARBA" id="ARBA00023054"/>
    </source>
</evidence>
<keyword evidence="10" id="KW-0159">Chromosome partition</keyword>
<dbReference type="OMA" id="TRRGTMF"/>
<feature type="coiled-coil region" evidence="19">
    <location>
        <begin position="177"/>
        <end position="216"/>
    </location>
</feature>
<comment type="subcellular location">
    <subcellularLocation>
        <location evidence="3">Chromosome</location>
        <location evidence="3">Centromere</location>
        <location evidence="3">Kinetochore</location>
    </subcellularLocation>
    <subcellularLocation>
        <location evidence="2">Cytoplasm</location>
        <location evidence="2">Cytoskeleton</location>
        <location evidence="2">Spindle</location>
    </subcellularLocation>
    <subcellularLocation>
        <location evidence="1">Nucleus</location>
    </subcellularLocation>
</comment>
<keyword evidence="6" id="KW-0963">Cytoplasm</keyword>
<evidence type="ECO:0000256" key="15">
    <source>
        <dbReference type="ARBA" id="ARBA00023306"/>
    </source>
</evidence>
<organism evidence="20 21">
    <name type="scientific">Dactylellina haptotyla (strain CBS 200.50)</name>
    <name type="common">Nematode-trapping fungus</name>
    <name type="synonym">Monacrosporium haptotylum</name>
    <dbReference type="NCBI Taxonomy" id="1284197"/>
    <lineage>
        <taxon>Eukaryota</taxon>
        <taxon>Fungi</taxon>
        <taxon>Dikarya</taxon>
        <taxon>Ascomycota</taxon>
        <taxon>Pezizomycotina</taxon>
        <taxon>Orbiliomycetes</taxon>
        <taxon>Orbiliales</taxon>
        <taxon>Orbiliaceae</taxon>
        <taxon>Dactylellina</taxon>
    </lineage>
</organism>
<dbReference type="AlphaFoldDB" id="S8BLP7"/>
<dbReference type="Pfam" id="PF08657">
    <property type="entry name" value="DASH_Spc34"/>
    <property type="match status" value="2"/>
</dbReference>
<evidence type="ECO:0000256" key="6">
    <source>
        <dbReference type="ARBA" id="ARBA00022490"/>
    </source>
</evidence>
<dbReference type="HOGENOM" id="CLU_064328_0_0_1"/>
<dbReference type="GO" id="GO:0042729">
    <property type="term" value="C:DASH complex"/>
    <property type="evidence" value="ECO:0007669"/>
    <property type="project" value="InterPro"/>
</dbReference>
<dbReference type="EMBL" id="AQGS01000423">
    <property type="protein sequence ID" value="EPS40323.1"/>
    <property type="molecule type" value="Genomic_DNA"/>
</dbReference>
<evidence type="ECO:0000256" key="13">
    <source>
        <dbReference type="ARBA" id="ARBA00023212"/>
    </source>
</evidence>
<evidence type="ECO:0000256" key="2">
    <source>
        <dbReference type="ARBA" id="ARBA00004186"/>
    </source>
</evidence>
<dbReference type="GO" id="GO:0005876">
    <property type="term" value="C:spindle microtubule"/>
    <property type="evidence" value="ECO:0007669"/>
    <property type="project" value="InterPro"/>
</dbReference>
<evidence type="ECO:0000256" key="17">
    <source>
        <dbReference type="ARBA" id="ARBA00044112"/>
    </source>
</evidence>
<keyword evidence="11" id="KW-0995">Kinetochore</keyword>
<evidence type="ECO:0000256" key="3">
    <source>
        <dbReference type="ARBA" id="ARBA00004629"/>
    </source>
</evidence>
<keyword evidence="7" id="KW-0132">Cell division</keyword>
<keyword evidence="16" id="KW-0137">Centromere</keyword>
<keyword evidence="15" id="KW-0131">Cell cycle</keyword>
<evidence type="ECO:0000256" key="5">
    <source>
        <dbReference type="ARBA" id="ARBA00022454"/>
    </source>
</evidence>
<dbReference type="InterPro" id="IPR013966">
    <property type="entry name" value="Spc34"/>
</dbReference>
<reference evidence="21" key="2">
    <citation type="submission" date="2013-04" db="EMBL/GenBank/DDBJ databases">
        <title>Genomic mechanisms accounting for the adaptation to parasitism in nematode-trapping fungi.</title>
        <authorList>
            <person name="Ahren D.G."/>
        </authorList>
    </citation>
    <scope>NUCLEOTIDE SEQUENCE [LARGE SCALE GENOMIC DNA]</scope>
    <source>
        <strain evidence="21">CBS 200.50</strain>
    </source>
</reference>
<dbReference type="eggNOG" id="ENOG502SCS2">
    <property type="taxonomic scope" value="Eukaryota"/>
</dbReference>
<accession>S8BLP7</accession>
<protein>
    <recommendedName>
        <fullName evidence="17">DASH complex subunit SPC34</fullName>
    </recommendedName>
    <alternativeName>
        <fullName evidence="18">Outer kinetochore protein SPC34</fullName>
    </alternativeName>
</protein>
<evidence type="ECO:0000256" key="1">
    <source>
        <dbReference type="ARBA" id="ARBA00004123"/>
    </source>
</evidence>
<keyword evidence="12 19" id="KW-0175">Coiled coil</keyword>
<dbReference type="GO" id="GO:0008608">
    <property type="term" value="P:attachment of spindle microtubules to kinetochore"/>
    <property type="evidence" value="ECO:0007669"/>
    <property type="project" value="InterPro"/>
</dbReference>
<evidence type="ECO:0000256" key="10">
    <source>
        <dbReference type="ARBA" id="ARBA00022829"/>
    </source>
</evidence>
<evidence type="ECO:0000256" key="14">
    <source>
        <dbReference type="ARBA" id="ARBA00023242"/>
    </source>
</evidence>
<name>S8BLP7_DACHA</name>
<comment type="similarity">
    <text evidence="4">Belongs to the DASH complex SPC34 family.</text>
</comment>
<evidence type="ECO:0000256" key="8">
    <source>
        <dbReference type="ARBA" id="ARBA00022701"/>
    </source>
</evidence>
<comment type="caution">
    <text evidence="20">The sequence shown here is derived from an EMBL/GenBank/DDBJ whole genome shotgun (WGS) entry which is preliminary data.</text>
</comment>
<evidence type="ECO:0000256" key="19">
    <source>
        <dbReference type="SAM" id="Coils"/>
    </source>
</evidence>
<dbReference type="GO" id="GO:0051301">
    <property type="term" value="P:cell division"/>
    <property type="evidence" value="ECO:0007669"/>
    <property type="project" value="UniProtKB-KW"/>
</dbReference>
<keyword evidence="21" id="KW-1185">Reference proteome</keyword>
<dbReference type="Proteomes" id="UP000015100">
    <property type="component" value="Unassembled WGS sequence"/>
</dbReference>
<sequence length="226" mass="25123">MAVSGRFERHLEQIEAAAADISSMRFSEPGTFTNSQVNKPPITSLIRDTSPYERVLFSSSNQPSFASRGPMLSAKSTLLSTLLDGTVMHQVRSAVSTAHLKGDVDVELLLQGAENLARIYPTPGLDDKIEHLRAKYNDLQSSVLLHEELVTAQRTQLDLQRGAADHHDEFEQHSKITQSLQSSITEAEIEAEELAIQQLDMRRVQVESDIRDLDRRLGGIMPSKGF</sequence>
<evidence type="ECO:0000313" key="21">
    <source>
        <dbReference type="Proteomes" id="UP000015100"/>
    </source>
</evidence>
<keyword evidence="9" id="KW-0498">Mitosis</keyword>
<keyword evidence="8" id="KW-0493">Microtubule</keyword>
<evidence type="ECO:0000256" key="7">
    <source>
        <dbReference type="ARBA" id="ARBA00022618"/>
    </source>
</evidence>
<evidence type="ECO:0000256" key="9">
    <source>
        <dbReference type="ARBA" id="ARBA00022776"/>
    </source>
</evidence>
<evidence type="ECO:0000256" key="11">
    <source>
        <dbReference type="ARBA" id="ARBA00022838"/>
    </source>
</evidence>
<dbReference type="OrthoDB" id="10016597at2759"/>
<proteinExistence type="inferred from homology"/>
<keyword evidence="13" id="KW-0206">Cytoskeleton</keyword>
<gene>
    <name evidence="20" type="ORF">H072_5881</name>
</gene>